<evidence type="ECO:0000313" key="2">
    <source>
        <dbReference type="WBParaSite" id="Pan_g14238.t1"/>
    </source>
</evidence>
<evidence type="ECO:0000313" key="1">
    <source>
        <dbReference type="Proteomes" id="UP000492821"/>
    </source>
</evidence>
<accession>A0A7E4UY57</accession>
<dbReference type="WBParaSite" id="Pan_g14238.t1">
    <property type="protein sequence ID" value="Pan_g14238.t1"/>
    <property type="gene ID" value="Pan_g14238"/>
</dbReference>
<dbReference type="Proteomes" id="UP000492821">
    <property type="component" value="Unassembled WGS sequence"/>
</dbReference>
<reference evidence="2" key="2">
    <citation type="submission" date="2020-10" db="UniProtKB">
        <authorList>
            <consortium name="WormBaseParasite"/>
        </authorList>
    </citation>
    <scope>IDENTIFICATION</scope>
</reference>
<reference evidence="1" key="1">
    <citation type="journal article" date="2013" name="Genetics">
        <title>The draft genome and transcriptome of Panagrellus redivivus are shaped by the harsh demands of a free-living lifestyle.</title>
        <authorList>
            <person name="Srinivasan J."/>
            <person name="Dillman A.R."/>
            <person name="Macchietto M.G."/>
            <person name="Heikkinen L."/>
            <person name="Lakso M."/>
            <person name="Fracchia K.M."/>
            <person name="Antoshechkin I."/>
            <person name="Mortazavi A."/>
            <person name="Wong G."/>
            <person name="Sternberg P.W."/>
        </authorList>
    </citation>
    <scope>NUCLEOTIDE SEQUENCE [LARGE SCALE GENOMIC DNA]</scope>
    <source>
        <strain evidence="1">MT8872</strain>
    </source>
</reference>
<keyword evidence="1" id="KW-1185">Reference proteome</keyword>
<proteinExistence type="predicted"/>
<name>A0A7E4UY57_PANRE</name>
<protein>
    <submittedName>
        <fullName evidence="2">Neur_chan_LBD domain-containing protein</fullName>
    </submittedName>
</protein>
<sequence>MFARRVAATCNDAKTPFELEWTAHSNPGDIADSLSPWMNPKLFHDAIRDGAWLYLFDSPTLTMPSERSSMSCFLGLEAWHPFPVIARAFYDFH</sequence>
<dbReference type="AlphaFoldDB" id="A0A7E4UY57"/>
<organism evidence="1 2">
    <name type="scientific">Panagrellus redivivus</name>
    <name type="common">Microworm</name>
    <dbReference type="NCBI Taxonomy" id="6233"/>
    <lineage>
        <taxon>Eukaryota</taxon>
        <taxon>Metazoa</taxon>
        <taxon>Ecdysozoa</taxon>
        <taxon>Nematoda</taxon>
        <taxon>Chromadorea</taxon>
        <taxon>Rhabditida</taxon>
        <taxon>Tylenchina</taxon>
        <taxon>Panagrolaimomorpha</taxon>
        <taxon>Panagrolaimoidea</taxon>
        <taxon>Panagrolaimidae</taxon>
        <taxon>Panagrellus</taxon>
    </lineage>
</organism>